<dbReference type="Proteomes" id="UP000765509">
    <property type="component" value="Unassembled WGS sequence"/>
</dbReference>
<evidence type="ECO:0000313" key="3">
    <source>
        <dbReference type="Proteomes" id="UP000765509"/>
    </source>
</evidence>
<name>A0A9Q3F646_9BASI</name>
<feature type="region of interest" description="Disordered" evidence="1">
    <location>
        <begin position="260"/>
        <end position="291"/>
    </location>
</feature>
<evidence type="ECO:0000313" key="2">
    <source>
        <dbReference type="EMBL" id="MBW0533209.1"/>
    </source>
</evidence>
<sequence>MDNKRFNLTSHWAELGASFQKICLKEIDFRYLMVITKVWNPTRQFRLLQVRENRIRENQATIKISGQESPSFTIPGDSLEKTRIQGQKQNHLKPEEERVTPNDPEAIGFGERSSQEPEEVVNNSRISSNIHRNITPTQIEHNVVTPETNLNSGALWLQMSKIAEQTQKQFVELQASHERMKTLTVSMHKTVKTLQEGHAQAVVSKRNNISWVEFKDKPRERVAEVAKKKSSFHNCGLRDHYAKNCPKANKKVSAIENIPEEESPAQESDSSSMGDAIKEQSDKEQDPREEFVVEYQEETPLEIHDIQLEAGMPQDTPNKNLCKHTQDAQTYQVTPTKGIAYIYGTATKMIFCIDNAQNPLIIDSQAQCSIVARNNLDNHFPN</sequence>
<organism evidence="2 3">
    <name type="scientific">Austropuccinia psidii MF-1</name>
    <dbReference type="NCBI Taxonomy" id="1389203"/>
    <lineage>
        <taxon>Eukaryota</taxon>
        <taxon>Fungi</taxon>
        <taxon>Dikarya</taxon>
        <taxon>Basidiomycota</taxon>
        <taxon>Pucciniomycotina</taxon>
        <taxon>Pucciniomycetes</taxon>
        <taxon>Pucciniales</taxon>
        <taxon>Sphaerophragmiaceae</taxon>
        <taxon>Austropuccinia</taxon>
    </lineage>
</organism>
<keyword evidence="3" id="KW-1185">Reference proteome</keyword>
<gene>
    <name evidence="2" type="ORF">O181_072924</name>
</gene>
<accession>A0A9Q3F646</accession>
<dbReference type="AlphaFoldDB" id="A0A9Q3F646"/>
<proteinExistence type="predicted"/>
<feature type="region of interest" description="Disordered" evidence="1">
    <location>
        <begin position="84"/>
        <end position="120"/>
    </location>
</feature>
<comment type="caution">
    <text evidence="2">The sequence shown here is derived from an EMBL/GenBank/DDBJ whole genome shotgun (WGS) entry which is preliminary data.</text>
</comment>
<protein>
    <submittedName>
        <fullName evidence="2">Uncharacterized protein</fullName>
    </submittedName>
</protein>
<evidence type="ECO:0000256" key="1">
    <source>
        <dbReference type="SAM" id="MobiDB-lite"/>
    </source>
</evidence>
<dbReference type="EMBL" id="AVOT02038358">
    <property type="protein sequence ID" value="MBW0533209.1"/>
    <property type="molecule type" value="Genomic_DNA"/>
</dbReference>
<dbReference type="OrthoDB" id="8026949at2759"/>
<feature type="compositionally biased region" description="Basic and acidic residues" evidence="1">
    <location>
        <begin position="276"/>
        <end position="291"/>
    </location>
</feature>
<reference evidence="2" key="1">
    <citation type="submission" date="2021-03" db="EMBL/GenBank/DDBJ databases">
        <title>Draft genome sequence of rust myrtle Austropuccinia psidii MF-1, a brazilian biotype.</title>
        <authorList>
            <person name="Quecine M.C."/>
            <person name="Pachon D.M.R."/>
            <person name="Bonatelli M.L."/>
            <person name="Correr F.H."/>
            <person name="Franceschini L.M."/>
            <person name="Leite T.F."/>
            <person name="Margarido G.R.A."/>
            <person name="Almeida C.A."/>
            <person name="Ferrarezi J.A."/>
            <person name="Labate C.A."/>
        </authorList>
    </citation>
    <scope>NUCLEOTIDE SEQUENCE</scope>
    <source>
        <strain evidence="2">MF-1</strain>
    </source>
</reference>